<feature type="domain" description="Reverse transcriptase" evidence="2">
    <location>
        <begin position="176"/>
        <end position="276"/>
    </location>
</feature>
<accession>A0ABC9W7B2</accession>
<name>A0ABC9W7B2_GRUJA</name>
<proteinExistence type="predicted"/>
<dbReference type="EMBL" id="BAAFJT010000002">
    <property type="protein sequence ID" value="GAB0181413.1"/>
    <property type="molecule type" value="Genomic_DNA"/>
</dbReference>
<evidence type="ECO:0000259" key="2">
    <source>
        <dbReference type="Pfam" id="PF00078"/>
    </source>
</evidence>
<evidence type="ECO:0000313" key="3">
    <source>
        <dbReference type="EMBL" id="GAB0181413.1"/>
    </source>
</evidence>
<dbReference type="Gene3D" id="3.40.50.12690">
    <property type="match status" value="1"/>
</dbReference>
<feature type="region of interest" description="Disordered" evidence="1">
    <location>
        <begin position="1"/>
        <end position="20"/>
    </location>
</feature>
<organism evidence="3 4">
    <name type="scientific">Grus japonensis</name>
    <name type="common">Japanese crane</name>
    <name type="synonym">Red-crowned crane</name>
    <dbReference type="NCBI Taxonomy" id="30415"/>
    <lineage>
        <taxon>Eukaryota</taxon>
        <taxon>Metazoa</taxon>
        <taxon>Chordata</taxon>
        <taxon>Craniata</taxon>
        <taxon>Vertebrata</taxon>
        <taxon>Euteleostomi</taxon>
        <taxon>Archelosauria</taxon>
        <taxon>Archosauria</taxon>
        <taxon>Dinosauria</taxon>
        <taxon>Saurischia</taxon>
        <taxon>Theropoda</taxon>
        <taxon>Coelurosauria</taxon>
        <taxon>Aves</taxon>
        <taxon>Neognathae</taxon>
        <taxon>Neoaves</taxon>
        <taxon>Gruiformes</taxon>
        <taxon>Gruidae</taxon>
        <taxon>Grus</taxon>
    </lineage>
</organism>
<dbReference type="Gene3D" id="3.40.50.12700">
    <property type="match status" value="1"/>
</dbReference>
<gene>
    <name evidence="3" type="ORF">GRJ2_000606600</name>
</gene>
<dbReference type="AlphaFoldDB" id="A0ABC9W7B2"/>
<evidence type="ECO:0000313" key="4">
    <source>
        <dbReference type="Proteomes" id="UP001623348"/>
    </source>
</evidence>
<reference evidence="3 4" key="1">
    <citation type="submission" date="2024-06" db="EMBL/GenBank/DDBJ databases">
        <title>The draft genome of Grus japonensis, version 3.</title>
        <authorList>
            <person name="Nabeshima K."/>
            <person name="Suzuki S."/>
            <person name="Onuma M."/>
        </authorList>
    </citation>
    <scope>NUCLEOTIDE SEQUENCE [LARGE SCALE GENOMIC DNA]</scope>
    <source>
        <strain evidence="3 4">451A</strain>
    </source>
</reference>
<protein>
    <recommendedName>
        <fullName evidence="2">Reverse transcriptase domain-containing protein</fullName>
    </recommendedName>
</protein>
<dbReference type="PANTHER" id="PTHR33332">
    <property type="entry name" value="REVERSE TRANSCRIPTASE DOMAIN-CONTAINING PROTEIN"/>
    <property type="match status" value="1"/>
</dbReference>
<sequence length="286" mass="32050">MDYVDDGPSTLEVSPRSERPTPCIVTTSMRKKRRVIVVGDSRLRGTEGPMCQTDHLLREVCCLPGTWVKDITRKFPSLVQPSDYCPLLLFHVSADEATMLSPRVIKRDFGALGQLVRESGAQVIFISLLPVAGSNVGRNRRTQSINTWLHGWCHQRSFGFFNNGMAYAGPGFSVPAKIVEQILLETMLRHMENKEVIGDRQHGFTKGKSCLTNLVAFYDEVAASVDKGKATDVICLDLCKGFDAVPHNILVSKLRRYGFDRWPTQWIRNWLDGCTQSVAEYPSGDQ</sequence>
<dbReference type="InterPro" id="IPR000477">
    <property type="entry name" value="RT_dom"/>
</dbReference>
<keyword evidence="4" id="KW-1185">Reference proteome</keyword>
<dbReference type="Pfam" id="PF00078">
    <property type="entry name" value="RVT_1"/>
    <property type="match status" value="1"/>
</dbReference>
<comment type="caution">
    <text evidence="3">The sequence shown here is derived from an EMBL/GenBank/DDBJ whole genome shotgun (WGS) entry which is preliminary data.</text>
</comment>
<dbReference type="SUPFAM" id="SSF52266">
    <property type="entry name" value="SGNH hydrolase"/>
    <property type="match status" value="1"/>
</dbReference>
<dbReference type="Proteomes" id="UP001623348">
    <property type="component" value="Unassembled WGS sequence"/>
</dbReference>
<evidence type="ECO:0000256" key="1">
    <source>
        <dbReference type="SAM" id="MobiDB-lite"/>
    </source>
</evidence>